<dbReference type="Proteomes" id="UP001385951">
    <property type="component" value="Unassembled WGS sequence"/>
</dbReference>
<proteinExistence type="predicted"/>
<dbReference type="EMBL" id="JASBNA010000004">
    <property type="protein sequence ID" value="KAK7692246.1"/>
    <property type="molecule type" value="Genomic_DNA"/>
</dbReference>
<keyword evidence="2" id="KW-1185">Reference proteome</keyword>
<evidence type="ECO:0000313" key="2">
    <source>
        <dbReference type="Proteomes" id="UP001385951"/>
    </source>
</evidence>
<accession>A0AAW0GHM3</accession>
<reference evidence="1 2" key="1">
    <citation type="submission" date="2022-09" db="EMBL/GenBank/DDBJ databases">
        <authorList>
            <person name="Palmer J.M."/>
        </authorList>
    </citation>
    <scope>NUCLEOTIDE SEQUENCE [LARGE SCALE GENOMIC DNA]</scope>
    <source>
        <strain evidence="1 2">DSM 7382</strain>
    </source>
</reference>
<gene>
    <name evidence="1" type="ORF">QCA50_003871</name>
</gene>
<name>A0AAW0GHM3_9APHY</name>
<dbReference type="AlphaFoldDB" id="A0AAW0GHM3"/>
<comment type="caution">
    <text evidence="1">The sequence shown here is derived from an EMBL/GenBank/DDBJ whole genome shotgun (WGS) entry which is preliminary data.</text>
</comment>
<organism evidence="1 2">
    <name type="scientific">Cerrena zonata</name>
    <dbReference type="NCBI Taxonomy" id="2478898"/>
    <lineage>
        <taxon>Eukaryota</taxon>
        <taxon>Fungi</taxon>
        <taxon>Dikarya</taxon>
        <taxon>Basidiomycota</taxon>
        <taxon>Agaricomycotina</taxon>
        <taxon>Agaricomycetes</taxon>
        <taxon>Polyporales</taxon>
        <taxon>Cerrenaceae</taxon>
        <taxon>Cerrena</taxon>
    </lineage>
</organism>
<protein>
    <submittedName>
        <fullName evidence="1">Uncharacterized protein</fullName>
    </submittedName>
</protein>
<sequence length="92" mass="10296">MANVLRCTRSGKQLGNILTAVASRSCHDTVRYLYSDLENKGCMSSGPKIASQEYLVGYASYIRDPARLQHSPCDRNALTFVRMPQELELNLT</sequence>
<evidence type="ECO:0000313" key="1">
    <source>
        <dbReference type="EMBL" id="KAK7692246.1"/>
    </source>
</evidence>